<sequence length="42" mass="4532">MDQYVGEATLTEAGLDLLAVQELIRDDSPRINPGASQQTEVS</sequence>
<comment type="caution">
    <text evidence="1">The sequence shown here is derived from an EMBL/GenBank/DDBJ whole genome shotgun (WGS) entry which is preliminary data.</text>
</comment>
<organism evidence="1 2">
    <name type="scientific">Ktedonobacter racemifer DSM 44963</name>
    <dbReference type="NCBI Taxonomy" id="485913"/>
    <lineage>
        <taxon>Bacteria</taxon>
        <taxon>Bacillati</taxon>
        <taxon>Chloroflexota</taxon>
        <taxon>Ktedonobacteria</taxon>
        <taxon>Ktedonobacterales</taxon>
        <taxon>Ktedonobacteraceae</taxon>
        <taxon>Ktedonobacter</taxon>
    </lineage>
</organism>
<gene>
    <name evidence="1" type="ORF">Krac_1262</name>
</gene>
<protein>
    <submittedName>
        <fullName evidence="1">Uncharacterized protein</fullName>
    </submittedName>
</protein>
<dbReference type="RefSeq" id="WP_007923367.1">
    <property type="nucleotide sequence ID" value="NZ_ADVG01000005.1"/>
</dbReference>
<dbReference type="InParanoid" id="D6U6N5"/>
<accession>D6U6N5</accession>
<dbReference type="AlphaFoldDB" id="D6U6N5"/>
<proteinExistence type="predicted"/>
<keyword evidence="2" id="KW-1185">Reference proteome</keyword>
<name>D6U6N5_KTERA</name>
<reference evidence="1 2" key="1">
    <citation type="journal article" date="2011" name="Stand. Genomic Sci.">
        <title>Non-contiguous finished genome sequence and contextual data of the filamentous soil bacterium Ktedonobacter racemifer type strain (SOSP1-21).</title>
        <authorList>
            <person name="Chang Y.J."/>
            <person name="Land M."/>
            <person name="Hauser L."/>
            <person name="Chertkov O."/>
            <person name="Del Rio T.G."/>
            <person name="Nolan M."/>
            <person name="Copeland A."/>
            <person name="Tice H."/>
            <person name="Cheng J.F."/>
            <person name="Lucas S."/>
            <person name="Han C."/>
            <person name="Goodwin L."/>
            <person name="Pitluck S."/>
            <person name="Ivanova N."/>
            <person name="Ovchinikova G."/>
            <person name="Pati A."/>
            <person name="Chen A."/>
            <person name="Palaniappan K."/>
            <person name="Mavromatis K."/>
            <person name="Liolios K."/>
            <person name="Brettin T."/>
            <person name="Fiebig A."/>
            <person name="Rohde M."/>
            <person name="Abt B."/>
            <person name="Goker M."/>
            <person name="Detter J.C."/>
            <person name="Woyke T."/>
            <person name="Bristow J."/>
            <person name="Eisen J.A."/>
            <person name="Markowitz V."/>
            <person name="Hugenholtz P."/>
            <person name="Kyrpides N.C."/>
            <person name="Klenk H.P."/>
            <person name="Lapidus A."/>
        </authorList>
    </citation>
    <scope>NUCLEOTIDE SEQUENCE [LARGE SCALE GENOMIC DNA]</scope>
    <source>
        <strain evidence="2">DSM 44963</strain>
    </source>
</reference>
<dbReference type="EMBL" id="ADVG01000005">
    <property type="protein sequence ID" value="EFH80646.1"/>
    <property type="molecule type" value="Genomic_DNA"/>
</dbReference>
<evidence type="ECO:0000313" key="1">
    <source>
        <dbReference type="EMBL" id="EFH80646.1"/>
    </source>
</evidence>
<dbReference type="Proteomes" id="UP000004508">
    <property type="component" value="Unassembled WGS sequence"/>
</dbReference>
<evidence type="ECO:0000313" key="2">
    <source>
        <dbReference type="Proteomes" id="UP000004508"/>
    </source>
</evidence>